<evidence type="ECO:0000313" key="2">
    <source>
        <dbReference type="Proteomes" id="UP000499080"/>
    </source>
</evidence>
<keyword evidence="2" id="KW-1185">Reference proteome</keyword>
<dbReference type="EMBL" id="BGPR01002051">
    <property type="protein sequence ID" value="GBM66897.1"/>
    <property type="molecule type" value="Genomic_DNA"/>
</dbReference>
<dbReference type="AlphaFoldDB" id="A0A4Y2HNE9"/>
<proteinExistence type="predicted"/>
<evidence type="ECO:0000313" key="1">
    <source>
        <dbReference type="EMBL" id="GBM66897.1"/>
    </source>
</evidence>
<reference evidence="1 2" key="1">
    <citation type="journal article" date="2019" name="Sci. Rep.">
        <title>Orb-weaving spider Araneus ventricosus genome elucidates the spidroin gene catalogue.</title>
        <authorList>
            <person name="Kono N."/>
            <person name="Nakamura H."/>
            <person name="Ohtoshi R."/>
            <person name="Moran D.A.P."/>
            <person name="Shinohara A."/>
            <person name="Yoshida Y."/>
            <person name="Fujiwara M."/>
            <person name="Mori M."/>
            <person name="Tomita M."/>
            <person name="Arakawa K."/>
        </authorList>
    </citation>
    <scope>NUCLEOTIDE SEQUENCE [LARGE SCALE GENOMIC DNA]</scope>
</reference>
<name>A0A4Y2HNE9_ARAVE</name>
<organism evidence="1 2">
    <name type="scientific">Araneus ventricosus</name>
    <name type="common">Orbweaver spider</name>
    <name type="synonym">Epeira ventricosa</name>
    <dbReference type="NCBI Taxonomy" id="182803"/>
    <lineage>
        <taxon>Eukaryota</taxon>
        <taxon>Metazoa</taxon>
        <taxon>Ecdysozoa</taxon>
        <taxon>Arthropoda</taxon>
        <taxon>Chelicerata</taxon>
        <taxon>Arachnida</taxon>
        <taxon>Araneae</taxon>
        <taxon>Araneomorphae</taxon>
        <taxon>Entelegynae</taxon>
        <taxon>Araneoidea</taxon>
        <taxon>Araneidae</taxon>
        <taxon>Araneus</taxon>
    </lineage>
</organism>
<gene>
    <name evidence="1" type="ORF">AVEN_263954_1</name>
</gene>
<dbReference type="Proteomes" id="UP000499080">
    <property type="component" value="Unassembled WGS sequence"/>
</dbReference>
<comment type="caution">
    <text evidence="1">The sequence shown here is derived from an EMBL/GenBank/DDBJ whole genome shotgun (WGS) entry which is preliminary data.</text>
</comment>
<sequence>MMTTIVSSSPKLRDIDKNEKNKFWCNWLEKKKINLELGEKETDVSVQESIKYVDVRGKVLCILCNDSDMTHFCGNADFSIFGIRFYHSWNRCRSA</sequence>
<accession>A0A4Y2HNE9</accession>
<protein>
    <submittedName>
        <fullName evidence="1">Uncharacterized protein</fullName>
    </submittedName>
</protein>